<evidence type="ECO:0000313" key="1">
    <source>
        <dbReference type="EMBL" id="JAE23179.1"/>
    </source>
</evidence>
<name>A0A0A9GIF2_ARUDO</name>
<accession>A0A0A9GIF2</accession>
<sequence>MPSSILLSPFPCVTLSMFSAGTTTTASGRRRCEPHAAAEHRHWHRQLGGDLGSGGARAAAIRKRCRRRRSTSIGDLAAAAYGCFVNGGHCGNRHPAYQHHGFSMIPIRGSGGGLCTLDASTMSAS</sequence>
<reference evidence="1" key="1">
    <citation type="submission" date="2014-09" db="EMBL/GenBank/DDBJ databases">
        <authorList>
            <person name="Magalhaes I.L.F."/>
            <person name="Oliveira U."/>
            <person name="Santos F.R."/>
            <person name="Vidigal T.H.D.A."/>
            <person name="Brescovit A.D."/>
            <person name="Santos A.J."/>
        </authorList>
    </citation>
    <scope>NUCLEOTIDE SEQUENCE</scope>
    <source>
        <tissue evidence="1">Shoot tissue taken approximately 20 cm above the soil surface</tissue>
    </source>
</reference>
<dbReference type="AlphaFoldDB" id="A0A0A9GIF2"/>
<protein>
    <submittedName>
        <fullName evidence="1">Uncharacterized protein</fullName>
    </submittedName>
</protein>
<organism evidence="1">
    <name type="scientific">Arundo donax</name>
    <name type="common">Giant reed</name>
    <name type="synonym">Donax arundinaceus</name>
    <dbReference type="NCBI Taxonomy" id="35708"/>
    <lineage>
        <taxon>Eukaryota</taxon>
        <taxon>Viridiplantae</taxon>
        <taxon>Streptophyta</taxon>
        <taxon>Embryophyta</taxon>
        <taxon>Tracheophyta</taxon>
        <taxon>Spermatophyta</taxon>
        <taxon>Magnoliopsida</taxon>
        <taxon>Liliopsida</taxon>
        <taxon>Poales</taxon>
        <taxon>Poaceae</taxon>
        <taxon>PACMAD clade</taxon>
        <taxon>Arundinoideae</taxon>
        <taxon>Arundineae</taxon>
        <taxon>Arundo</taxon>
    </lineage>
</organism>
<proteinExistence type="predicted"/>
<reference evidence="1" key="2">
    <citation type="journal article" date="2015" name="Data Brief">
        <title>Shoot transcriptome of the giant reed, Arundo donax.</title>
        <authorList>
            <person name="Barrero R.A."/>
            <person name="Guerrero F.D."/>
            <person name="Moolhuijzen P."/>
            <person name="Goolsby J.A."/>
            <person name="Tidwell J."/>
            <person name="Bellgard S.E."/>
            <person name="Bellgard M.I."/>
        </authorList>
    </citation>
    <scope>NUCLEOTIDE SEQUENCE</scope>
    <source>
        <tissue evidence="1">Shoot tissue taken approximately 20 cm above the soil surface</tissue>
    </source>
</reference>
<dbReference type="EMBL" id="GBRH01174717">
    <property type="protein sequence ID" value="JAE23179.1"/>
    <property type="molecule type" value="Transcribed_RNA"/>
</dbReference>